<reference evidence="1" key="2">
    <citation type="submission" date="2021-09" db="EMBL/GenBank/DDBJ databases">
        <authorList>
            <person name="Jia N."/>
            <person name="Wang J."/>
            <person name="Shi W."/>
            <person name="Du L."/>
            <person name="Sun Y."/>
            <person name="Zhan W."/>
            <person name="Jiang J."/>
            <person name="Wang Q."/>
            <person name="Zhang B."/>
            <person name="Ji P."/>
            <person name="Sakyi L.B."/>
            <person name="Cui X."/>
            <person name="Yuan T."/>
            <person name="Jiang B."/>
            <person name="Yang W."/>
            <person name="Lam T.T.-Y."/>
            <person name="Chang Q."/>
            <person name="Ding S."/>
            <person name="Wang X."/>
            <person name="Zhu J."/>
            <person name="Ruan X."/>
            <person name="Zhao L."/>
            <person name="Wei J."/>
            <person name="Que T."/>
            <person name="Du C."/>
            <person name="Cheng J."/>
            <person name="Dai P."/>
            <person name="Han X."/>
            <person name="Huang E."/>
            <person name="Gao Y."/>
            <person name="Liu J."/>
            <person name="Shao H."/>
            <person name="Ye R."/>
            <person name="Li L."/>
            <person name="Wei W."/>
            <person name="Wang X."/>
            <person name="Wang C."/>
            <person name="Huo Q."/>
            <person name="Li W."/>
            <person name="Guo W."/>
            <person name="Chen H."/>
            <person name="Chen S."/>
            <person name="Zhou L."/>
            <person name="Zhou L."/>
            <person name="Ni X."/>
            <person name="Tian J."/>
            <person name="Zhou Y."/>
            <person name="Sheng Y."/>
            <person name="Liu T."/>
            <person name="Pan Y."/>
            <person name="Xia L."/>
            <person name="Li J."/>
            <person name="Zhao F."/>
            <person name="Cao W."/>
        </authorList>
    </citation>
    <scope>NUCLEOTIDE SEQUENCE</scope>
    <source>
        <strain evidence="1">Rsan-2018</strain>
        <tissue evidence="1">Larvae</tissue>
    </source>
</reference>
<proteinExistence type="predicted"/>
<dbReference type="VEuPathDB" id="VectorBase:RSAN_054277"/>
<organism evidence="1 2">
    <name type="scientific">Rhipicephalus sanguineus</name>
    <name type="common">Brown dog tick</name>
    <name type="synonym">Ixodes sanguineus</name>
    <dbReference type="NCBI Taxonomy" id="34632"/>
    <lineage>
        <taxon>Eukaryota</taxon>
        <taxon>Metazoa</taxon>
        <taxon>Ecdysozoa</taxon>
        <taxon>Arthropoda</taxon>
        <taxon>Chelicerata</taxon>
        <taxon>Arachnida</taxon>
        <taxon>Acari</taxon>
        <taxon>Parasitiformes</taxon>
        <taxon>Ixodida</taxon>
        <taxon>Ixodoidea</taxon>
        <taxon>Ixodidae</taxon>
        <taxon>Rhipicephalinae</taxon>
        <taxon>Rhipicephalus</taxon>
        <taxon>Rhipicephalus</taxon>
    </lineage>
</organism>
<gene>
    <name evidence="1" type="ORF">HPB52_013441</name>
</gene>
<name>A0A9D4QB31_RHISA</name>
<evidence type="ECO:0000313" key="2">
    <source>
        <dbReference type="Proteomes" id="UP000821837"/>
    </source>
</evidence>
<accession>A0A9D4QB31</accession>
<keyword evidence="2" id="KW-1185">Reference proteome</keyword>
<sequence length="160" mass="18276">MCRSDHKVVLAKVCEKPPWNPGVYCTNLGSVALNLASTLRRYDPTLTNSWKSTTVTKTWLRSYPFLRQEIYLGVICQITGPRPTPFTKASSEIRRTDRRGVETVHVLYMAMKVMRHNVFEKTMTFKTNAAASAFTRQQFEKGGRRFPDDVLNRILAFIGA</sequence>
<protein>
    <submittedName>
        <fullName evidence="1">Uncharacterized protein</fullName>
    </submittedName>
</protein>
<dbReference type="Proteomes" id="UP000821837">
    <property type="component" value="Chromosome 11"/>
</dbReference>
<comment type="caution">
    <text evidence="1">The sequence shown here is derived from an EMBL/GenBank/DDBJ whole genome shotgun (WGS) entry which is preliminary data.</text>
</comment>
<dbReference type="EMBL" id="JABSTV010001247">
    <property type="protein sequence ID" value="KAH7972567.1"/>
    <property type="molecule type" value="Genomic_DNA"/>
</dbReference>
<reference evidence="1" key="1">
    <citation type="journal article" date="2020" name="Cell">
        <title>Large-Scale Comparative Analyses of Tick Genomes Elucidate Their Genetic Diversity and Vector Capacities.</title>
        <authorList>
            <consortium name="Tick Genome and Microbiome Consortium (TIGMIC)"/>
            <person name="Jia N."/>
            <person name="Wang J."/>
            <person name="Shi W."/>
            <person name="Du L."/>
            <person name="Sun Y."/>
            <person name="Zhan W."/>
            <person name="Jiang J.F."/>
            <person name="Wang Q."/>
            <person name="Zhang B."/>
            <person name="Ji P."/>
            <person name="Bell-Sakyi L."/>
            <person name="Cui X.M."/>
            <person name="Yuan T.T."/>
            <person name="Jiang B.G."/>
            <person name="Yang W.F."/>
            <person name="Lam T.T."/>
            <person name="Chang Q.C."/>
            <person name="Ding S.J."/>
            <person name="Wang X.J."/>
            <person name="Zhu J.G."/>
            <person name="Ruan X.D."/>
            <person name="Zhao L."/>
            <person name="Wei J.T."/>
            <person name="Ye R.Z."/>
            <person name="Que T.C."/>
            <person name="Du C.H."/>
            <person name="Zhou Y.H."/>
            <person name="Cheng J.X."/>
            <person name="Dai P.F."/>
            <person name="Guo W.B."/>
            <person name="Han X.H."/>
            <person name="Huang E.J."/>
            <person name="Li L.F."/>
            <person name="Wei W."/>
            <person name="Gao Y.C."/>
            <person name="Liu J.Z."/>
            <person name="Shao H.Z."/>
            <person name="Wang X."/>
            <person name="Wang C.C."/>
            <person name="Yang T.C."/>
            <person name="Huo Q.B."/>
            <person name="Li W."/>
            <person name="Chen H.Y."/>
            <person name="Chen S.E."/>
            <person name="Zhou L.G."/>
            <person name="Ni X.B."/>
            <person name="Tian J.H."/>
            <person name="Sheng Y."/>
            <person name="Liu T."/>
            <person name="Pan Y.S."/>
            <person name="Xia L.Y."/>
            <person name="Li J."/>
            <person name="Zhao F."/>
            <person name="Cao W.C."/>
        </authorList>
    </citation>
    <scope>NUCLEOTIDE SEQUENCE</scope>
    <source>
        <strain evidence="1">Rsan-2018</strain>
    </source>
</reference>
<dbReference type="AlphaFoldDB" id="A0A9D4QB31"/>
<evidence type="ECO:0000313" key="1">
    <source>
        <dbReference type="EMBL" id="KAH7972567.1"/>
    </source>
</evidence>